<evidence type="ECO:0000313" key="3">
    <source>
        <dbReference type="EMBL" id="AHJ97526.1"/>
    </source>
</evidence>
<dbReference type="HOGENOM" id="CLU_049301_2_1_10"/>
<protein>
    <recommendedName>
        <fullName evidence="2">UspA domain-containing protein</fullName>
    </recommendedName>
</protein>
<dbReference type="PANTHER" id="PTHR46268:SF23">
    <property type="entry name" value="UNIVERSAL STRESS PROTEIN A-RELATED"/>
    <property type="match status" value="1"/>
</dbReference>
<evidence type="ECO:0000313" key="4">
    <source>
        <dbReference type="Proteomes" id="UP000019423"/>
    </source>
</evidence>
<dbReference type="KEGG" id="hsw:Hsw_1931"/>
<dbReference type="SUPFAM" id="SSF52402">
    <property type="entry name" value="Adenine nucleotide alpha hydrolases-like"/>
    <property type="match status" value="2"/>
</dbReference>
<dbReference type="InterPro" id="IPR014729">
    <property type="entry name" value="Rossmann-like_a/b/a_fold"/>
</dbReference>
<reference evidence="3 4" key="1">
    <citation type="submission" date="2014-01" db="EMBL/GenBank/DDBJ databases">
        <title>Complete genome sequence of ionizing-radiation resistance bacterium Hymenobacter swuensis DY53.</title>
        <authorList>
            <person name="Jung J.-H."/>
            <person name="Jeong S.-W."/>
            <person name="Joe M.-H."/>
            <person name="Cho y.-j."/>
            <person name="Kim M.-K."/>
            <person name="Lim S.-Y."/>
        </authorList>
    </citation>
    <scope>NUCLEOTIDE SEQUENCE [LARGE SCALE GENOMIC DNA]</scope>
    <source>
        <strain evidence="3 4">DY53</strain>
    </source>
</reference>
<keyword evidence="4" id="KW-1185">Reference proteome</keyword>
<dbReference type="EMBL" id="CP007145">
    <property type="protein sequence ID" value="AHJ97526.1"/>
    <property type="molecule type" value="Genomic_DNA"/>
</dbReference>
<feature type="domain" description="UspA" evidence="2">
    <location>
        <begin position="219"/>
        <end position="274"/>
    </location>
</feature>
<comment type="similarity">
    <text evidence="1">Belongs to the universal stress protein A family.</text>
</comment>
<evidence type="ECO:0000259" key="2">
    <source>
        <dbReference type="Pfam" id="PF00582"/>
    </source>
</evidence>
<dbReference type="eggNOG" id="COG0589">
    <property type="taxonomic scope" value="Bacteria"/>
</dbReference>
<dbReference type="OrthoDB" id="878074at2"/>
<feature type="domain" description="UspA" evidence="2">
    <location>
        <begin position="5"/>
        <end position="139"/>
    </location>
</feature>
<organism evidence="3 4">
    <name type="scientific">Hymenobacter swuensis DY53</name>
    <dbReference type="NCBI Taxonomy" id="1227739"/>
    <lineage>
        <taxon>Bacteria</taxon>
        <taxon>Pseudomonadati</taxon>
        <taxon>Bacteroidota</taxon>
        <taxon>Cytophagia</taxon>
        <taxon>Cytophagales</taxon>
        <taxon>Hymenobacteraceae</taxon>
        <taxon>Hymenobacter</taxon>
    </lineage>
</organism>
<dbReference type="Pfam" id="PF00582">
    <property type="entry name" value="Usp"/>
    <property type="match status" value="2"/>
</dbReference>
<dbReference type="Proteomes" id="UP000019423">
    <property type="component" value="Chromosome"/>
</dbReference>
<dbReference type="STRING" id="1227739.Hsw_1931"/>
<dbReference type="RefSeq" id="WP_044001931.1">
    <property type="nucleotide sequence ID" value="NZ_CP007145.1"/>
</dbReference>
<gene>
    <name evidence="3" type="ORF">Hsw_1931</name>
</gene>
<dbReference type="InterPro" id="IPR006016">
    <property type="entry name" value="UspA"/>
</dbReference>
<dbReference type="PANTHER" id="PTHR46268">
    <property type="entry name" value="STRESS RESPONSE PROTEIN NHAX"/>
    <property type="match status" value="1"/>
</dbReference>
<name>W8F4L1_9BACT</name>
<dbReference type="AlphaFoldDB" id="W8F4L1"/>
<proteinExistence type="inferred from homology"/>
<dbReference type="Gene3D" id="3.40.50.620">
    <property type="entry name" value="HUPs"/>
    <property type="match status" value="2"/>
</dbReference>
<evidence type="ECO:0000256" key="1">
    <source>
        <dbReference type="ARBA" id="ARBA00008791"/>
    </source>
</evidence>
<accession>W8F4L1</accession>
<sequence length="283" mass="30030">MKPSLVVLTDFSPAAERARAYAAALAGPLGAELHLVHVVAPLPPIPTESGVMLMPPTDARYVQETRQSLAQVAAGLPVSATAELLETTWDAAIEQAIEQYRPQLIVAGLSATHGWLDEWLSNRTRSLAHQTGCPLLLVPESLPATALHPPRRIALAVEDQNFRLSPAAVGLAPLLDTLAADLVTVCVLPHEERAGGWEGLRAVQHCGLGNAAIRSGLHKVDSTLPASGILQGVRELQADTLALLDQDHGWLHQVFVGSVIGYVLRHTPVPVLLLPAAPVPPVD</sequence>
<dbReference type="PATRIC" id="fig|1227739.3.peg.2149"/>